<dbReference type="EMBL" id="AXCM01011849">
    <property type="status" value="NOT_ANNOTATED_CDS"/>
    <property type="molecule type" value="Genomic_DNA"/>
</dbReference>
<feature type="region of interest" description="Disordered" evidence="1">
    <location>
        <begin position="226"/>
        <end position="245"/>
    </location>
</feature>
<keyword evidence="3" id="KW-1185">Reference proteome</keyword>
<name>A0A182LRD7_9DIPT</name>
<feature type="compositionally biased region" description="Polar residues" evidence="1">
    <location>
        <begin position="228"/>
        <end position="238"/>
    </location>
</feature>
<protein>
    <submittedName>
        <fullName evidence="2">Uncharacterized protein</fullName>
    </submittedName>
</protein>
<organism evidence="2 3">
    <name type="scientific">Anopheles culicifacies</name>
    <dbReference type="NCBI Taxonomy" id="139723"/>
    <lineage>
        <taxon>Eukaryota</taxon>
        <taxon>Metazoa</taxon>
        <taxon>Ecdysozoa</taxon>
        <taxon>Arthropoda</taxon>
        <taxon>Hexapoda</taxon>
        <taxon>Insecta</taxon>
        <taxon>Pterygota</taxon>
        <taxon>Neoptera</taxon>
        <taxon>Endopterygota</taxon>
        <taxon>Diptera</taxon>
        <taxon>Nematocera</taxon>
        <taxon>Culicoidea</taxon>
        <taxon>Culicidae</taxon>
        <taxon>Anophelinae</taxon>
        <taxon>Anopheles</taxon>
        <taxon>culicifacies species complex</taxon>
    </lineage>
</organism>
<evidence type="ECO:0000313" key="2">
    <source>
        <dbReference type="EnsemblMetazoa" id="ACUA000074-PA"/>
    </source>
</evidence>
<dbReference type="AlphaFoldDB" id="A0A182LRD7"/>
<proteinExistence type="predicted"/>
<dbReference type="Proteomes" id="UP000075883">
    <property type="component" value="Unassembled WGS sequence"/>
</dbReference>
<accession>A0A182LRD7</accession>
<evidence type="ECO:0000256" key="1">
    <source>
        <dbReference type="SAM" id="MobiDB-lite"/>
    </source>
</evidence>
<dbReference type="VEuPathDB" id="VectorBase:ACUA000074"/>
<feature type="region of interest" description="Disordered" evidence="1">
    <location>
        <begin position="28"/>
        <end position="50"/>
    </location>
</feature>
<sequence>MMTASGIHPIPSTSTSCWSRKKYNPTMNVPTAHPTVEISSNGRRPTRSTIDEESAAVTSCITAIMMEDSCACSPLFTWSKICCDLHHFELTLDITCPAKPSKALLCLFVAFLRQQIPEKQRKECGWECERYPCQCPILHIRSDDVLQKNARFGHHSEQRSNRATYLIGGNLAEIEWHGGVRHTVRDTAKGTRNEKNRYRFTDTDQYPSDDTGQYGNQECDFTSELIDQPSTRNGTSNRRQNKDRHNPGAFIWRYWKR</sequence>
<evidence type="ECO:0000313" key="3">
    <source>
        <dbReference type="Proteomes" id="UP000075883"/>
    </source>
</evidence>
<reference evidence="2" key="2">
    <citation type="submission" date="2020-05" db="UniProtKB">
        <authorList>
            <consortium name="EnsemblMetazoa"/>
        </authorList>
    </citation>
    <scope>IDENTIFICATION</scope>
    <source>
        <strain evidence="2">A-37</strain>
    </source>
</reference>
<dbReference type="EnsemblMetazoa" id="ACUA000074-RA">
    <property type="protein sequence ID" value="ACUA000074-PA"/>
    <property type="gene ID" value="ACUA000074"/>
</dbReference>
<reference evidence="3" key="1">
    <citation type="submission" date="2013-09" db="EMBL/GenBank/DDBJ databases">
        <title>The Genome Sequence of Anopheles culicifacies species A.</title>
        <authorList>
            <consortium name="The Broad Institute Genomics Platform"/>
            <person name="Neafsey D.E."/>
            <person name="Besansky N."/>
            <person name="Howell P."/>
            <person name="Walton C."/>
            <person name="Young S.K."/>
            <person name="Zeng Q."/>
            <person name="Gargeya S."/>
            <person name="Fitzgerald M."/>
            <person name="Haas B."/>
            <person name="Abouelleil A."/>
            <person name="Allen A.W."/>
            <person name="Alvarado L."/>
            <person name="Arachchi H.M."/>
            <person name="Berlin A.M."/>
            <person name="Chapman S.B."/>
            <person name="Gainer-Dewar J."/>
            <person name="Goldberg J."/>
            <person name="Griggs A."/>
            <person name="Gujja S."/>
            <person name="Hansen M."/>
            <person name="Howarth C."/>
            <person name="Imamovic A."/>
            <person name="Ireland A."/>
            <person name="Larimer J."/>
            <person name="McCowan C."/>
            <person name="Murphy C."/>
            <person name="Pearson M."/>
            <person name="Poon T.W."/>
            <person name="Priest M."/>
            <person name="Roberts A."/>
            <person name="Saif S."/>
            <person name="Shea T."/>
            <person name="Sisk P."/>
            <person name="Sykes S."/>
            <person name="Wortman J."/>
            <person name="Nusbaum C."/>
            <person name="Birren B."/>
        </authorList>
    </citation>
    <scope>NUCLEOTIDE SEQUENCE [LARGE SCALE GENOMIC DNA]</scope>
    <source>
        <strain evidence="3">A-37</strain>
    </source>
</reference>